<accession>A0A1I6GGZ3</accession>
<sequence length="1041" mass="111509">MDNKTRRPFLRGRASACGFCISGLALALAAANAPAAVLFEENFTSGLGAFDSRGRVYSGSGSISMRGGGSTATGVRTGPIAIDGARDLTLSFYRDISRFDNGEALTASVSTNGSTFQAVQTVNSGSGTVTVDLGNVVSGEGQIYLQFAINASSFFESAELGSILLEGSGANPDNPENPDNPDDPDTPDHPGGDDEPMPEAGDFVTFESGHVRPMALSSDGNRLYVVNTPDNTVQVFDVSGNTPTAVETIPVGMEPVSVALRDDGELWVVNHLSDSVSIVDVSGSPARVSNTLLVGDEPRDIVFAGAGDKWAFITAAHRGQNVPFDPRLTTPGIGRADVWVFDTNNPGFQLGGEPVTILNMFGDTLRGLARSPDGSKVYTAVFNSGNRTTVLDEEIPDGGLDKPGPQRAADGTDQPRTGLIVKFDGRNWVDNGDPVRGESARTWNDLVKLELPDNDVFEIDASGSVPRVTSRTTGVGTTLFNLAVNPRSGKVYVSNQEANNLTRFEGPGLNSTTVNGNFVQSRITVVDGTSAQPRHLNKHIDYSTRLGTASERQRAVAIPLQMAVSSDGEKLFMASMGANKLVRYDTGALESDSFQPDTNDQLVVGGGGATGVVLDEARGRAFVTTRFDNGVSVVDVDGTMNELAHVTMHNPEPQKVVEGRRFLYDATYTSSRGDSSCAGCHTFGDMDHLSWDLGNPDIASEDNPNQYNENVPAFGRNLTFHAMKGPMATQSLRGLKGNGPMHWRGDRTGENRARGETLEMAAFKEFNEAFRGLLRRDSELTEAEMTSFAEFALELTYPPNPIAALDNSLSPQLQEAMEIYNTVNSDFVTNCNGCHVLDPDRGMFGTDGTMSAEGGDVDEDMKIPHLRNMYQKVGMFTKNGAGRPEMGPQIRGFGFDNQGASGSVDNFLSAPVFLLLGERRRLLVEQLSLAFPSEMNPIVGQQVTINPDNRSRTDVQARLELLVERALVTNPRPECDLVATAVLGGQSKRWVFNANEKFVPGDRATPSLTRSQLLDQVTGEDSTVTFTCTPPGSGVRMAAGN</sequence>
<dbReference type="InterPro" id="IPR011048">
    <property type="entry name" value="Haem_d1_sf"/>
</dbReference>
<dbReference type="InterPro" id="IPR051200">
    <property type="entry name" value="Host-pathogen_enzymatic-act"/>
</dbReference>
<dbReference type="RefSeq" id="WP_092008356.1">
    <property type="nucleotide sequence ID" value="NZ_FOYW01000001.1"/>
</dbReference>
<evidence type="ECO:0000256" key="2">
    <source>
        <dbReference type="SAM" id="SignalP"/>
    </source>
</evidence>
<dbReference type="PANTHER" id="PTHR47197">
    <property type="entry name" value="PROTEIN NIRF"/>
    <property type="match status" value="1"/>
</dbReference>
<feature type="region of interest" description="Disordered" evidence="1">
    <location>
        <begin position="394"/>
        <end position="415"/>
    </location>
</feature>
<dbReference type="InterPro" id="IPR011964">
    <property type="entry name" value="YVTN_b-propeller_repeat"/>
</dbReference>
<proteinExistence type="predicted"/>
<gene>
    <name evidence="3" type="ORF">SAMN05216203_0087</name>
</gene>
<dbReference type="Proteomes" id="UP000198644">
    <property type="component" value="Unassembled WGS sequence"/>
</dbReference>
<evidence type="ECO:0000256" key="1">
    <source>
        <dbReference type="SAM" id="MobiDB-lite"/>
    </source>
</evidence>
<dbReference type="InterPro" id="IPR015943">
    <property type="entry name" value="WD40/YVTN_repeat-like_dom_sf"/>
</dbReference>
<dbReference type="STRING" id="650891.SAMN05216203_0087"/>
<name>A0A1I6GGZ3_9GAMM</name>
<keyword evidence="4" id="KW-1185">Reference proteome</keyword>
<dbReference type="PROSITE" id="PS51318">
    <property type="entry name" value="TAT"/>
    <property type="match status" value="1"/>
</dbReference>
<dbReference type="GO" id="GO:0020037">
    <property type="term" value="F:heme binding"/>
    <property type="evidence" value="ECO:0007669"/>
    <property type="project" value="InterPro"/>
</dbReference>
<dbReference type="EMBL" id="FOYW01000001">
    <property type="protein sequence ID" value="SFR41465.1"/>
    <property type="molecule type" value="Genomic_DNA"/>
</dbReference>
<dbReference type="SUPFAM" id="SSF51004">
    <property type="entry name" value="C-terminal (heme d1) domain of cytochrome cd1-nitrite reductase"/>
    <property type="match status" value="1"/>
</dbReference>
<feature type="signal peptide" evidence="2">
    <location>
        <begin position="1"/>
        <end position="35"/>
    </location>
</feature>
<keyword evidence="2" id="KW-0732">Signal</keyword>
<reference evidence="3 4" key="1">
    <citation type="submission" date="2016-10" db="EMBL/GenBank/DDBJ databases">
        <authorList>
            <person name="de Groot N.N."/>
        </authorList>
    </citation>
    <scope>NUCLEOTIDE SEQUENCE [LARGE SCALE GENOMIC DNA]</scope>
    <source>
        <strain evidence="3 4">CGMCC 1.9167</strain>
    </source>
</reference>
<protein>
    <submittedName>
        <fullName evidence="3">40-residue YVTN family beta-propeller repeat-containing protein</fullName>
    </submittedName>
</protein>
<feature type="chain" id="PRO_5011453787" evidence="2">
    <location>
        <begin position="36"/>
        <end position="1041"/>
    </location>
</feature>
<dbReference type="Gene3D" id="2.130.10.10">
    <property type="entry name" value="YVTN repeat-like/Quinoprotein amine dehydrogenase"/>
    <property type="match status" value="2"/>
</dbReference>
<feature type="region of interest" description="Disordered" evidence="1">
    <location>
        <begin position="165"/>
        <end position="203"/>
    </location>
</feature>
<dbReference type="GO" id="GO:0009055">
    <property type="term" value="F:electron transfer activity"/>
    <property type="evidence" value="ECO:0007669"/>
    <property type="project" value="InterPro"/>
</dbReference>
<dbReference type="SUPFAM" id="SSF46626">
    <property type="entry name" value="Cytochrome c"/>
    <property type="match status" value="1"/>
</dbReference>
<dbReference type="PANTHER" id="PTHR47197:SF3">
    <property type="entry name" value="DIHYDRO-HEME D1 DEHYDROGENASE"/>
    <property type="match status" value="1"/>
</dbReference>
<evidence type="ECO:0000313" key="3">
    <source>
        <dbReference type="EMBL" id="SFR41465.1"/>
    </source>
</evidence>
<evidence type="ECO:0000313" key="4">
    <source>
        <dbReference type="Proteomes" id="UP000198644"/>
    </source>
</evidence>
<dbReference type="NCBIfam" id="TIGR02276">
    <property type="entry name" value="beta_rpt_yvtn"/>
    <property type="match status" value="1"/>
</dbReference>
<dbReference type="InterPro" id="IPR036909">
    <property type="entry name" value="Cyt_c-like_dom_sf"/>
</dbReference>
<dbReference type="AlphaFoldDB" id="A0A1I6GGZ3"/>
<organism evidence="3 4">
    <name type="scientific">Marinobacter daqiaonensis</name>
    <dbReference type="NCBI Taxonomy" id="650891"/>
    <lineage>
        <taxon>Bacteria</taxon>
        <taxon>Pseudomonadati</taxon>
        <taxon>Pseudomonadota</taxon>
        <taxon>Gammaproteobacteria</taxon>
        <taxon>Pseudomonadales</taxon>
        <taxon>Marinobacteraceae</taxon>
        <taxon>Marinobacter</taxon>
    </lineage>
</organism>
<dbReference type="InterPro" id="IPR006311">
    <property type="entry name" value="TAT_signal"/>
</dbReference>